<sequence>MDLLQGFSGSYVIDVNPTIVVKYNYLEVGVHVLNQQANDRCKIDGFEHLEVHMTKESEFIPSNDESEGENPVPLLSKQYNLGVFKGLSQGFDPNDDTEDSADYVLLDFDDEDHMDACNKDSTEIRLGMYFNSKNDVMYAVRRWNVALSTKAKGPYELKLRTQSSLMSCHLDEQNKLTEEVNDCRLNEYVNGKRRSKGLGVFDILTFSPDRRFVFVSRPFIFINRQSSIVPRPH</sequence>
<gene>
    <name evidence="1" type="ORF">E3N88_43987</name>
</gene>
<organism evidence="1 2">
    <name type="scientific">Mikania micrantha</name>
    <name type="common">bitter vine</name>
    <dbReference type="NCBI Taxonomy" id="192012"/>
    <lineage>
        <taxon>Eukaryota</taxon>
        <taxon>Viridiplantae</taxon>
        <taxon>Streptophyta</taxon>
        <taxon>Embryophyta</taxon>
        <taxon>Tracheophyta</taxon>
        <taxon>Spermatophyta</taxon>
        <taxon>Magnoliopsida</taxon>
        <taxon>eudicotyledons</taxon>
        <taxon>Gunneridae</taxon>
        <taxon>Pentapetalae</taxon>
        <taxon>asterids</taxon>
        <taxon>campanulids</taxon>
        <taxon>Asterales</taxon>
        <taxon>Asteraceae</taxon>
        <taxon>Asteroideae</taxon>
        <taxon>Heliantheae alliance</taxon>
        <taxon>Eupatorieae</taxon>
        <taxon>Mikania</taxon>
    </lineage>
</organism>
<accession>A0A5N6LDC6</accession>
<dbReference type="AlphaFoldDB" id="A0A5N6LDC6"/>
<proteinExistence type="predicted"/>
<comment type="caution">
    <text evidence="1">The sequence shown here is derived from an EMBL/GenBank/DDBJ whole genome shotgun (WGS) entry which is preliminary data.</text>
</comment>
<dbReference type="EMBL" id="SZYD01001535">
    <property type="protein sequence ID" value="KAD0611558.1"/>
    <property type="molecule type" value="Genomic_DNA"/>
</dbReference>
<dbReference type="Proteomes" id="UP000326396">
    <property type="component" value="Unassembled WGS sequence"/>
</dbReference>
<evidence type="ECO:0000313" key="1">
    <source>
        <dbReference type="EMBL" id="KAD0611558.1"/>
    </source>
</evidence>
<reference evidence="1 2" key="1">
    <citation type="submission" date="2019-05" db="EMBL/GenBank/DDBJ databases">
        <title>Mikania micrantha, genome provides insights into the molecular mechanism of rapid growth.</title>
        <authorList>
            <person name="Liu B."/>
        </authorList>
    </citation>
    <scope>NUCLEOTIDE SEQUENCE [LARGE SCALE GENOMIC DNA]</scope>
    <source>
        <strain evidence="1">NLD-2019</strain>
        <tissue evidence="1">Leaf</tissue>
    </source>
</reference>
<name>A0A5N6LDC6_9ASTR</name>
<keyword evidence="2" id="KW-1185">Reference proteome</keyword>
<evidence type="ECO:0000313" key="2">
    <source>
        <dbReference type="Proteomes" id="UP000326396"/>
    </source>
</evidence>
<protein>
    <submittedName>
        <fullName evidence="1">Uncharacterized protein</fullName>
    </submittedName>
</protein>